<dbReference type="InterPro" id="IPR051159">
    <property type="entry name" value="Hexapeptide_acetyltransf"/>
</dbReference>
<comment type="caution">
    <text evidence="3">The sequence shown here is derived from an EMBL/GenBank/DDBJ whole genome shotgun (WGS) entry which is preliminary data.</text>
</comment>
<name>A0ABS4Z016_9MICC</name>
<dbReference type="Gene3D" id="2.160.10.10">
    <property type="entry name" value="Hexapeptide repeat proteins"/>
    <property type="match status" value="1"/>
</dbReference>
<gene>
    <name evidence="3" type="ORF">JOF48_002849</name>
</gene>
<protein>
    <submittedName>
        <fullName evidence="3">Acetyltransferase-like isoleucine patch superfamily enzyme</fullName>
    </submittedName>
</protein>
<evidence type="ECO:0000256" key="2">
    <source>
        <dbReference type="ARBA" id="ARBA00022737"/>
    </source>
</evidence>
<proteinExistence type="predicted"/>
<evidence type="ECO:0000256" key="1">
    <source>
        <dbReference type="ARBA" id="ARBA00022679"/>
    </source>
</evidence>
<dbReference type="InterPro" id="IPR011004">
    <property type="entry name" value="Trimer_LpxA-like_sf"/>
</dbReference>
<dbReference type="InterPro" id="IPR018357">
    <property type="entry name" value="Hexapep_transf_CS"/>
</dbReference>
<organism evidence="3 4">
    <name type="scientific">Arthrobacter stackebrandtii</name>
    <dbReference type="NCBI Taxonomy" id="272161"/>
    <lineage>
        <taxon>Bacteria</taxon>
        <taxon>Bacillati</taxon>
        <taxon>Actinomycetota</taxon>
        <taxon>Actinomycetes</taxon>
        <taxon>Micrococcales</taxon>
        <taxon>Micrococcaceae</taxon>
        <taxon>Arthrobacter</taxon>
    </lineage>
</organism>
<reference evidence="3 4" key="1">
    <citation type="submission" date="2021-03" db="EMBL/GenBank/DDBJ databases">
        <title>Sequencing the genomes of 1000 actinobacteria strains.</title>
        <authorList>
            <person name="Klenk H.-P."/>
        </authorList>
    </citation>
    <scope>NUCLEOTIDE SEQUENCE [LARGE SCALE GENOMIC DNA]</scope>
    <source>
        <strain evidence="3 4">DSM 16005</strain>
    </source>
</reference>
<dbReference type="PROSITE" id="PS00101">
    <property type="entry name" value="HEXAPEP_TRANSFERASES"/>
    <property type="match status" value="1"/>
</dbReference>
<accession>A0ABS4Z016</accession>
<dbReference type="CDD" id="cd04647">
    <property type="entry name" value="LbH_MAT_like"/>
    <property type="match status" value="1"/>
</dbReference>
<sequence length="267" mass="29504">MTRLEAYEDERGNKIVYDGIMDQQIQVRFSGSNNTLTLHPQSSLHALTAHFDCDNGQVSIGSTRGVTPLKAYIRVGQDSTVTIGDNVSNSTTVTISAVEGTHITIGNDCMLSSQVEIRTDDAHPIFDVRTGKRSNPSRSIRIGNHVWLAKRSAVLGGASIADGSVLGFGSILTGKIPNNSIAVGTPAKVVRRDVVWERPHLSLREPFYKPDSSSIEKSGYWDLTDEAELLDPQLPIKAKGKETRWFGIRIRSLRAKAWRLRRRLLAR</sequence>
<keyword evidence="1" id="KW-0808">Transferase</keyword>
<keyword evidence="4" id="KW-1185">Reference proteome</keyword>
<dbReference type="RefSeq" id="WP_209681712.1">
    <property type="nucleotide sequence ID" value="NZ_JAGIOI010000001.1"/>
</dbReference>
<evidence type="ECO:0000313" key="3">
    <source>
        <dbReference type="EMBL" id="MBP2414050.1"/>
    </source>
</evidence>
<keyword evidence="2" id="KW-0677">Repeat</keyword>
<evidence type="ECO:0000313" key="4">
    <source>
        <dbReference type="Proteomes" id="UP000711614"/>
    </source>
</evidence>
<dbReference type="SUPFAM" id="SSF51161">
    <property type="entry name" value="Trimeric LpxA-like enzymes"/>
    <property type="match status" value="1"/>
</dbReference>
<dbReference type="Proteomes" id="UP000711614">
    <property type="component" value="Unassembled WGS sequence"/>
</dbReference>
<dbReference type="EMBL" id="JAGIOI010000001">
    <property type="protein sequence ID" value="MBP2414050.1"/>
    <property type="molecule type" value="Genomic_DNA"/>
</dbReference>
<dbReference type="PANTHER" id="PTHR23416">
    <property type="entry name" value="SIALIC ACID SYNTHASE-RELATED"/>
    <property type="match status" value="1"/>
</dbReference>
<dbReference type="PANTHER" id="PTHR23416:SF78">
    <property type="entry name" value="LIPOPOLYSACCHARIDE BIOSYNTHESIS O-ACETYL TRANSFERASE WBBJ-RELATED"/>
    <property type="match status" value="1"/>
</dbReference>